<dbReference type="Gene3D" id="3.40.190.10">
    <property type="entry name" value="Periplasmic binding protein-like II"/>
    <property type="match status" value="2"/>
</dbReference>
<evidence type="ECO:0000259" key="5">
    <source>
        <dbReference type="PROSITE" id="PS50931"/>
    </source>
</evidence>
<dbReference type="Pfam" id="PF00126">
    <property type="entry name" value="HTH_1"/>
    <property type="match status" value="1"/>
</dbReference>
<dbReference type="InterPro" id="IPR005119">
    <property type="entry name" value="LysR_subst-bd"/>
</dbReference>
<dbReference type="FunFam" id="1.10.10.10:FF:000001">
    <property type="entry name" value="LysR family transcriptional regulator"/>
    <property type="match status" value="1"/>
</dbReference>
<evidence type="ECO:0000256" key="2">
    <source>
        <dbReference type="ARBA" id="ARBA00023015"/>
    </source>
</evidence>
<dbReference type="PROSITE" id="PS50931">
    <property type="entry name" value="HTH_LYSR"/>
    <property type="match status" value="1"/>
</dbReference>
<dbReference type="SUPFAM" id="SSF46785">
    <property type="entry name" value="Winged helix' DNA-binding domain"/>
    <property type="match status" value="1"/>
</dbReference>
<evidence type="ECO:0000313" key="7">
    <source>
        <dbReference type="Proteomes" id="UP000664654"/>
    </source>
</evidence>
<evidence type="ECO:0000256" key="1">
    <source>
        <dbReference type="ARBA" id="ARBA00009437"/>
    </source>
</evidence>
<dbReference type="InterPro" id="IPR036388">
    <property type="entry name" value="WH-like_DNA-bd_sf"/>
</dbReference>
<comment type="similarity">
    <text evidence="1">Belongs to the LysR transcriptional regulatory family.</text>
</comment>
<reference evidence="6" key="1">
    <citation type="submission" date="2021-03" db="EMBL/GenBank/DDBJ databases">
        <title>novel species isolated from a fishpond in China.</title>
        <authorList>
            <person name="Lu H."/>
            <person name="Cai Z."/>
        </authorList>
    </citation>
    <scope>NUCLEOTIDE SEQUENCE</scope>
    <source>
        <strain evidence="6">JCM 30855</strain>
    </source>
</reference>
<dbReference type="PANTHER" id="PTHR30537">
    <property type="entry name" value="HTH-TYPE TRANSCRIPTIONAL REGULATOR"/>
    <property type="match status" value="1"/>
</dbReference>
<organism evidence="6 7">
    <name type="scientific">Bowmanella dokdonensis</name>
    <dbReference type="NCBI Taxonomy" id="751969"/>
    <lineage>
        <taxon>Bacteria</taxon>
        <taxon>Pseudomonadati</taxon>
        <taxon>Pseudomonadota</taxon>
        <taxon>Gammaproteobacteria</taxon>
        <taxon>Alteromonadales</taxon>
        <taxon>Alteromonadaceae</taxon>
        <taxon>Bowmanella</taxon>
    </lineage>
</organism>
<accession>A0A939DJX1</accession>
<dbReference type="InterPro" id="IPR058163">
    <property type="entry name" value="LysR-type_TF_proteobact-type"/>
</dbReference>
<dbReference type="Gene3D" id="1.10.10.10">
    <property type="entry name" value="Winged helix-like DNA-binding domain superfamily/Winged helix DNA-binding domain"/>
    <property type="match status" value="1"/>
</dbReference>
<dbReference type="GO" id="GO:0003700">
    <property type="term" value="F:DNA-binding transcription factor activity"/>
    <property type="evidence" value="ECO:0007669"/>
    <property type="project" value="InterPro"/>
</dbReference>
<keyword evidence="4" id="KW-0804">Transcription</keyword>
<feature type="domain" description="HTH lysR-type" evidence="5">
    <location>
        <begin position="1"/>
        <end position="63"/>
    </location>
</feature>
<dbReference type="InterPro" id="IPR000847">
    <property type="entry name" value="LysR_HTH_N"/>
</dbReference>
<dbReference type="PRINTS" id="PR00039">
    <property type="entry name" value="HTHLYSR"/>
</dbReference>
<dbReference type="Proteomes" id="UP000664654">
    <property type="component" value="Unassembled WGS sequence"/>
</dbReference>
<sequence>MDKRLRHLPSLRCFAAAARHQSYSRAAEELAISQAAVSQQIRSLEQALGVKLFFRQGRQMQLTSRGHTLARHVEQAFDTLLTGLNKLRCEQEAGVLTVTTTGSFASMWLMPRLWKFSLMHPGISVRVMASPQLEDLRHADIDVAIRQGERLAEGLHQEVIIQDPVYAVCSTQFMREQQLSHPQQVRDCLLVEGHDPGPFSWRRWFELAGVAVEPDKLRSVVVDTWEMSINAVAAGHGLCLSATCMAGELISRGILIKPFAIDIHPGVRFSLLHDPESPRLMRIQAFTHWVKKELAGQGADCLAETGLPAA</sequence>
<keyword evidence="3" id="KW-0238">DNA-binding</keyword>
<evidence type="ECO:0000256" key="3">
    <source>
        <dbReference type="ARBA" id="ARBA00023125"/>
    </source>
</evidence>
<dbReference type="GO" id="GO:0006351">
    <property type="term" value="P:DNA-templated transcription"/>
    <property type="evidence" value="ECO:0007669"/>
    <property type="project" value="TreeGrafter"/>
</dbReference>
<comment type="caution">
    <text evidence="6">The sequence shown here is derived from an EMBL/GenBank/DDBJ whole genome shotgun (WGS) entry which is preliminary data.</text>
</comment>
<keyword evidence="7" id="KW-1185">Reference proteome</keyword>
<gene>
    <name evidence="6" type="ORF">J0A66_01250</name>
</gene>
<dbReference type="RefSeq" id="WP_206571948.1">
    <property type="nucleotide sequence ID" value="NZ_JAFKCV010000001.1"/>
</dbReference>
<name>A0A939DJX1_9ALTE</name>
<protein>
    <submittedName>
        <fullName evidence="6">LysR family transcriptional regulator</fullName>
    </submittedName>
</protein>
<dbReference type="Pfam" id="PF03466">
    <property type="entry name" value="LysR_substrate"/>
    <property type="match status" value="1"/>
</dbReference>
<dbReference type="InterPro" id="IPR036390">
    <property type="entry name" value="WH_DNA-bd_sf"/>
</dbReference>
<dbReference type="EMBL" id="JAFKCV010000001">
    <property type="protein sequence ID" value="MBN7823838.1"/>
    <property type="molecule type" value="Genomic_DNA"/>
</dbReference>
<keyword evidence="2" id="KW-0805">Transcription regulation</keyword>
<dbReference type="GO" id="GO:0043565">
    <property type="term" value="F:sequence-specific DNA binding"/>
    <property type="evidence" value="ECO:0007669"/>
    <property type="project" value="TreeGrafter"/>
</dbReference>
<proteinExistence type="inferred from homology"/>
<dbReference type="SUPFAM" id="SSF53850">
    <property type="entry name" value="Periplasmic binding protein-like II"/>
    <property type="match status" value="1"/>
</dbReference>
<dbReference type="AlphaFoldDB" id="A0A939DJX1"/>
<evidence type="ECO:0000313" key="6">
    <source>
        <dbReference type="EMBL" id="MBN7823838.1"/>
    </source>
</evidence>
<evidence type="ECO:0000256" key="4">
    <source>
        <dbReference type="ARBA" id="ARBA00023163"/>
    </source>
</evidence>
<dbReference type="PANTHER" id="PTHR30537:SF26">
    <property type="entry name" value="GLYCINE CLEAVAGE SYSTEM TRANSCRIPTIONAL ACTIVATOR"/>
    <property type="match status" value="1"/>
</dbReference>